<organism evidence="2 3">
    <name type="scientific">Streptomyces puniciscabiei</name>
    <dbReference type="NCBI Taxonomy" id="164348"/>
    <lineage>
        <taxon>Bacteria</taxon>
        <taxon>Bacillati</taxon>
        <taxon>Actinomycetota</taxon>
        <taxon>Actinomycetes</taxon>
        <taxon>Kitasatosporales</taxon>
        <taxon>Streptomycetaceae</taxon>
        <taxon>Streptomyces</taxon>
    </lineage>
</organism>
<keyword evidence="3" id="KW-1185">Reference proteome</keyword>
<accession>A0A542TIM0</accession>
<sequence>MNRFDPAHRLDWLDRLDRIRRAGRPAQVDRAREPIYAGLVAEWRAQGRTVPAETGALSAALPGAGPGARPTPERA</sequence>
<evidence type="ECO:0000313" key="2">
    <source>
        <dbReference type="EMBL" id="TQK86686.1"/>
    </source>
</evidence>
<dbReference type="Proteomes" id="UP000318103">
    <property type="component" value="Unassembled WGS sequence"/>
</dbReference>
<gene>
    <name evidence="2" type="ORF">FB563_6836</name>
</gene>
<comment type="caution">
    <text evidence="2">The sequence shown here is derived from an EMBL/GenBank/DDBJ whole genome shotgun (WGS) entry which is preliminary data.</text>
</comment>
<dbReference type="RefSeq" id="WP_055706052.1">
    <property type="nucleotide sequence ID" value="NZ_JBPJFI010000001.1"/>
</dbReference>
<evidence type="ECO:0000256" key="1">
    <source>
        <dbReference type="SAM" id="MobiDB-lite"/>
    </source>
</evidence>
<dbReference type="EMBL" id="VFNX01000002">
    <property type="protein sequence ID" value="TQK86686.1"/>
    <property type="molecule type" value="Genomic_DNA"/>
</dbReference>
<proteinExistence type="predicted"/>
<feature type="region of interest" description="Disordered" evidence="1">
    <location>
        <begin position="55"/>
        <end position="75"/>
    </location>
</feature>
<evidence type="ECO:0000313" key="3">
    <source>
        <dbReference type="Proteomes" id="UP000318103"/>
    </source>
</evidence>
<dbReference type="OrthoDB" id="4238817at2"/>
<name>A0A542TIM0_9ACTN</name>
<protein>
    <submittedName>
        <fullName evidence="2">Uncharacterized protein</fullName>
    </submittedName>
</protein>
<dbReference type="AlphaFoldDB" id="A0A542TIM0"/>
<reference evidence="2 3" key="1">
    <citation type="submission" date="2019-06" db="EMBL/GenBank/DDBJ databases">
        <title>Sequencing the genomes of 1000 actinobacteria strains.</title>
        <authorList>
            <person name="Klenk H.-P."/>
        </authorList>
    </citation>
    <scope>NUCLEOTIDE SEQUENCE [LARGE SCALE GENOMIC DNA]</scope>
    <source>
        <strain evidence="2 3">DSM 41929</strain>
    </source>
</reference>